<evidence type="ECO:0000256" key="9">
    <source>
        <dbReference type="ARBA" id="ARBA00047639"/>
    </source>
</evidence>
<dbReference type="InterPro" id="IPR004516">
    <property type="entry name" value="HisRS/HisZ"/>
</dbReference>
<dbReference type="InterPro" id="IPR045864">
    <property type="entry name" value="aa-tRNA-synth_II/BPL/LPL"/>
</dbReference>
<dbReference type="NCBIfam" id="TIGR00442">
    <property type="entry name" value="hisS"/>
    <property type="match status" value="1"/>
</dbReference>
<dbReference type="GO" id="GO:0005737">
    <property type="term" value="C:cytoplasm"/>
    <property type="evidence" value="ECO:0007669"/>
    <property type="project" value="UniProtKB-SubCell"/>
</dbReference>
<feature type="binding site" evidence="11">
    <location>
        <position position="126"/>
    </location>
    <ligand>
        <name>L-histidine</name>
        <dbReference type="ChEBI" id="CHEBI:57595"/>
    </ligand>
</feature>
<evidence type="ECO:0000313" key="13">
    <source>
        <dbReference type="EMBL" id="AAV31625.1"/>
    </source>
</evidence>
<evidence type="ECO:0000256" key="8">
    <source>
        <dbReference type="ARBA" id="ARBA00023146"/>
    </source>
</evidence>
<dbReference type="PANTHER" id="PTHR43707:SF1">
    <property type="entry name" value="HISTIDINE--TRNA LIGASE, MITOCHONDRIAL-RELATED"/>
    <property type="match status" value="1"/>
</dbReference>
<dbReference type="Gene3D" id="3.30.930.10">
    <property type="entry name" value="Bira Bifunctional Protein, Domain 2"/>
    <property type="match status" value="1"/>
</dbReference>
<dbReference type="PROSITE" id="PS50862">
    <property type="entry name" value="AA_TRNA_LIGASE_II"/>
    <property type="match status" value="1"/>
</dbReference>
<dbReference type="HAMAP" id="MF_00127">
    <property type="entry name" value="His_tRNA_synth"/>
    <property type="match status" value="1"/>
</dbReference>
<dbReference type="PIRSF" id="PIRSF001549">
    <property type="entry name" value="His-tRNA_synth"/>
    <property type="match status" value="1"/>
</dbReference>
<organism evidence="13">
    <name type="scientific">uncultured alpha proteobacterium EBAC2C11</name>
    <dbReference type="NCBI Taxonomy" id="295349"/>
    <lineage>
        <taxon>Bacteria</taxon>
        <taxon>Pseudomonadati</taxon>
        <taxon>Pseudomonadota</taxon>
        <taxon>Alphaproteobacteria</taxon>
        <taxon>Candidatus Puniceispirillales</taxon>
        <taxon>environmental samples</taxon>
    </lineage>
</organism>
<dbReference type="InterPro" id="IPR036621">
    <property type="entry name" value="Anticodon-bd_dom_sf"/>
</dbReference>
<dbReference type="InterPro" id="IPR041715">
    <property type="entry name" value="HisRS-like_core"/>
</dbReference>
<dbReference type="InterPro" id="IPR015807">
    <property type="entry name" value="His-tRNA-ligase"/>
</dbReference>
<gene>
    <name evidence="10" type="primary">hisS</name>
    <name evidence="13" type="ORF">Red2C11_38</name>
</gene>
<keyword evidence="8 10" id="KW-0030">Aminoacyl-tRNA synthetase</keyword>
<keyword evidence="4 10" id="KW-0436">Ligase</keyword>
<dbReference type="InterPro" id="IPR004154">
    <property type="entry name" value="Anticodon-bd"/>
</dbReference>
<comment type="similarity">
    <text evidence="1 10">Belongs to the class-II aminoacyl-tRNA synthetase family.</text>
</comment>
<keyword evidence="5 10" id="KW-0547">Nucleotide-binding</keyword>
<dbReference type="Gene3D" id="3.40.50.800">
    <property type="entry name" value="Anticodon-binding domain"/>
    <property type="match status" value="1"/>
</dbReference>
<dbReference type="CDD" id="cd00773">
    <property type="entry name" value="HisRS-like_core"/>
    <property type="match status" value="1"/>
</dbReference>
<protein>
    <recommendedName>
        <fullName evidence="10">Histidine--tRNA ligase</fullName>
        <ecNumber evidence="10">6.1.1.21</ecNumber>
    </recommendedName>
    <alternativeName>
        <fullName evidence="10">Histidyl-tRNA synthetase</fullName>
        <shortName evidence="10">HisRS</shortName>
    </alternativeName>
</protein>
<evidence type="ECO:0000256" key="11">
    <source>
        <dbReference type="PIRSR" id="PIRSR001549-1"/>
    </source>
</evidence>
<dbReference type="SUPFAM" id="SSF52954">
    <property type="entry name" value="Class II aaRS ABD-related"/>
    <property type="match status" value="1"/>
</dbReference>
<dbReference type="InterPro" id="IPR006195">
    <property type="entry name" value="aa-tRNA-synth_II"/>
</dbReference>
<dbReference type="EMBL" id="AY744399">
    <property type="protein sequence ID" value="AAV31625.1"/>
    <property type="molecule type" value="Genomic_DNA"/>
</dbReference>
<dbReference type="Pfam" id="PF03129">
    <property type="entry name" value="HGTP_anticodon"/>
    <property type="match status" value="1"/>
</dbReference>
<comment type="subunit">
    <text evidence="2 10">Homodimer.</text>
</comment>
<proteinExistence type="inferred from homology"/>
<evidence type="ECO:0000256" key="5">
    <source>
        <dbReference type="ARBA" id="ARBA00022741"/>
    </source>
</evidence>
<evidence type="ECO:0000256" key="6">
    <source>
        <dbReference type="ARBA" id="ARBA00022840"/>
    </source>
</evidence>
<name>Q5UEZ9_9PROT</name>
<feature type="binding site" evidence="11">
    <location>
        <begin position="82"/>
        <end position="84"/>
    </location>
    <ligand>
        <name>L-histidine</name>
        <dbReference type="ChEBI" id="CHEBI:57595"/>
    </ligand>
</feature>
<evidence type="ECO:0000256" key="4">
    <source>
        <dbReference type="ARBA" id="ARBA00022598"/>
    </source>
</evidence>
<comment type="subcellular location">
    <subcellularLocation>
        <location evidence="10">Cytoplasm</location>
    </subcellularLocation>
</comment>
<feature type="binding site" evidence="11">
    <location>
        <position position="258"/>
    </location>
    <ligand>
        <name>L-histidine</name>
        <dbReference type="ChEBI" id="CHEBI:57595"/>
    </ligand>
</feature>
<keyword evidence="7 10" id="KW-0648">Protein biosynthesis</keyword>
<dbReference type="AlphaFoldDB" id="Q5UEZ9"/>
<evidence type="ECO:0000259" key="12">
    <source>
        <dbReference type="PROSITE" id="PS50862"/>
    </source>
</evidence>
<dbReference type="SUPFAM" id="SSF55681">
    <property type="entry name" value="Class II aaRS and biotin synthetases"/>
    <property type="match status" value="1"/>
</dbReference>
<feature type="binding site" evidence="11">
    <location>
        <position position="130"/>
    </location>
    <ligand>
        <name>L-histidine</name>
        <dbReference type="ChEBI" id="CHEBI:57595"/>
    </ligand>
</feature>
<dbReference type="GO" id="GO:0004821">
    <property type="term" value="F:histidine-tRNA ligase activity"/>
    <property type="evidence" value="ECO:0007669"/>
    <property type="project" value="UniProtKB-UniRule"/>
</dbReference>
<keyword evidence="6 10" id="KW-0067">ATP-binding</keyword>
<dbReference type="PANTHER" id="PTHR43707">
    <property type="entry name" value="HISTIDYL-TRNA SYNTHETASE"/>
    <property type="match status" value="1"/>
</dbReference>
<keyword evidence="3 10" id="KW-0963">Cytoplasm</keyword>
<dbReference type="GO" id="GO:0005524">
    <property type="term" value="F:ATP binding"/>
    <property type="evidence" value="ECO:0007669"/>
    <property type="project" value="UniProtKB-UniRule"/>
</dbReference>
<evidence type="ECO:0000256" key="3">
    <source>
        <dbReference type="ARBA" id="ARBA00022490"/>
    </source>
</evidence>
<evidence type="ECO:0000256" key="7">
    <source>
        <dbReference type="ARBA" id="ARBA00022917"/>
    </source>
</evidence>
<dbReference type="GO" id="GO:0006427">
    <property type="term" value="P:histidyl-tRNA aminoacylation"/>
    <property type="evidence" value="ECO:0007669"/>
    <property type="project" value="UniProtKB-UniRule"/>
</dbReference>
<evidence type="ECO:0000256" key="10">
    <source>
        <dbReference type="HAMAP-Rule" id="MF_00127"/>
    </source>
</evidence>
<accession>Q5UEZ9</accession>
<feature type="binding site" evidence="11">
    <location>
        <position position="112"/>
    </location>
    <ligand>
        <name>L-histidine</name>
        <dbReference type="ChEBI" id="CHEBI:57595"/>
    </ligand>
</feature>
<evidence type="ECO:0000256" key="1">
    <source>
        <dbReference type="ARBA" id="ARBA00008226"/>
    </source>
</evidence>
<sequence length="422" mass="45445">MSRLQPARGTADLLPKNMAKHRLVIEAARNAASRYGFQEMATPIFEFSEVFSRPLGESSDIVTKENYSFSDRGGEMLTLRPENTAGVVRAVISGGLTQNLPLKYFYAGPMFRYERPQKGRMRQFHQVGVEYLGPDHSLADAEVIACGARFLATLGVLDDCVLHLNSLGDGESRAAYRSALIDYLEEFGDQLSDDSKTRLKVNPLRILDSKDAGDRSILKDAPQLQDYLNDDSKTHFATLVAALDAAGVAWVFDPLLVRGLDYYCHTAFEFVTNALGAQGTVLGGGRYDGLAEMLGGPRISGVGWAAGVERLAMLVGETVPASPKVAIVTADDAAQQAAFGLTETLRDAGIDIDLPIGGSMGKKLKKADKAGIRLVVIMGSDELAKNIVLLRDLSDGSQQELPLDAEHKSDLAAAIAKSLLAP</sequence>
<dbReference type="Pfam" id="PF13393">
    <property type="entry name" value="tRNA-synt_His"/>
    <property type="match status" value="1"/>
</dbReference>
<evidence type="ECO:0000256" key="2">
    <source>
        <dbReference type="ARBA" id="ARBA00011738"/>
    </source>
</evidence>
<reference evidence="13" key="1">
    <citation type="submission" date="2004-09" db="EMBL/GenBank/DDBJ databases">
        <title>SAR116.</title>
        <authorList>
            <person name="Sabehi G."/>
            <person name="Beja O."/>
        </authorList>
    </citation>
    <scope>NUCLEOTIDE SEQUENCE</scope>
</reference>
<feature type="domain" description="Aminoacyl-transfer RNA synthetases class-II family profile" evidence="12">
    <location>
        <begin position="1"/>
        <end position="323"/>
    </location>
</feature>
<comment type="catalytic activity">
    <reaction evidence="9 10">
        <text>tRNA(His) + L-histidine + ATP = L-histidyl-tRNA(His) + AMP + diphosphate + H(+)</text>
        <dbReference type="Rhea" id="RHEA:17313"/>
        <dbReference type="Rhea" id="RHEA-COMP:9665"/>
        <dbReference type="Rhea" id="RHEA-COMP:9689"/>
        <dbReference type="ChEBI" id="CHEBI:15378"/>
        <dbReference type="ChEBI" id="CHEBI:30616"/>
        <dbReference type="ChEBI" id="CHEBI:33019"/>
        <dbReference type="ChEBI" id="CHEBI:57595"/>
        <dbReference type="ChEBI" id="CHEBI:78442"/>
        <dbReference type="ChEBI" id="CHEBI:78527"/>
        <dbReference type="ChEBI" id="CHEBI:456215"/>
        <dbReference type="EC" id="6.1.1.21"/>
    </reaction>
</comment>
<feature type="binding site" evidence="11">
    <location>
        <begin position="262"/>
        <end position="263"/>
    </location>
    <ligand>
        <name>L-histidine</name>
        <dbReference type="ChEBI" id="CHEBI:57595"/>
    </ligand>
</feature>
<dbReference type="EC" id="6.1.1.21" evidence="10"/>